<keyword evidence="3" id="KW-1185">Reference proteome</keyword>
<proteinExistence type="predicted"/>
<name>A0A9W8JY12_9AGAR</name>
<evidence type="ECO:0000313" key="2">
    <source>
        <dbReference type="EMBL" id="KAJ3506938.1"/>
    </source>
</evidence>
<organism evidence="2 3">
    <name type="scientific">Agrocybe chaxingu</name>
    <dbReference type="NCBI Taxonomy" id="84603"/>
    <lineage>
        <taxon>Eukaryota</taxon>
        <taxon>Fungi</taxon>
        <taxon>Dikarya</taxon>
        <taxon>Basidiomycota</taxon>
        <taxon>Agaricomycotina</taxon>
        <taxon>Agaricomycetes</taxon>
        <taxon>Agaricomycetidae</taxon>
        <taxon>Agaricales</taxon>
        <taxon>Agaricineae</taxon>
        <taxon>Strophariaceae</taxon>
        <taxon>Agrocybe</taxon>
    </lineage>
</organism>
<dbReference type="EMBL" id="JANKHO010000710">
    <property type="protein sequence ID" value="KAJ3506938.1"/>
    <property type="molecule type" value="Genomic_DNA"/>
</dbReference>
<gene>
    <name evidence="2" type="ORF">NLJ89_g6576</name>
</gene>
<dbReference type="Proteomes" id="UP001148786">
    <property type="component" value="Unassembled WGS sequence"/>
</dbReference>
<dbReference type="OrthoDB" id="424402at2759"/>
<evidence type="ECO:0000256" key="1">
    <source>
        <dbReference type="SAM" id="MobiDB-lite"/>
    </source>
</evidence>
<comment type="caution">
    <text evidence="2">The sequence shown here is derived from an EMBL/GenBank/DDBJ whole genome shotgun (WGS) entry which is preliminary data.</text>
</comment>
<sequence>MVNQATIATPSGNTVNGDKCIRITNSGKIKSWVVVSLAFFENETQAKSITLHTLPASVGDDASLERVVGKDPVLRKQTTATISTIPRLISVAEIIKREFVKTLEAKRSSRMKGLHQYNEIGTLEALGLTVAPATEDGTPLTGEDARSHNILEALSGRNYARQTQSPYMRITLSTIERPDLVERGATYQPPTIRKLSKSAKARAKKQEKKRQQDGTIAVATAENRSATAMDVDNTS</sequence>
<feature type="compositionally biased region" description="Polar residues" evidence="1">
    <location>
        <begin position="222"/>
        <end position="235"/>
    </location>
</feature>
<reference evidence="2" key="1">
    <citation type="submission" date="2022-07" db="EMBL/GenBank/DDBJ databases">
        <title>Genome Sequence of Agrocybe chaxingu.</title>
        <authorList>
            <person name="Buettner E."/>
        </authorList>
    </citation>
    <scope>NUCLEOTIDE SEQUENCE</scope>
    <source>
        <strain evidence="2">MP-N11</strain>
    </source>
</reference>
<feature type="region of interest" description="Disordered" evidence="1">
    <location>
        <begin position="184"/>
        <end position="235"/>
    </location>
</feature>
<accession>A0A9W8JY12</accession>
<dbReference type="AlphaFoldDB" id="A0A9W8JY12"/>
<evidence type="ECO:0000313" key="3">
    <source>
        <dbReference type="Proteomes" id="UP001148786"/>
    </source>
</evidence>
<feature type="compositionally biased region" description="Basic residues" evidence="1">
    <location>
        <begin position="194"/>
        <end position="208"/>
    </location>
</feature>
<protein>
    <submittedName>
        <fullName evidence="2">Uncharacterized protein</fullName>
    </submittedName>
</protein>